<evidence type="ECO:0000313" key="2">
    <source>
        <dbReference type="EMBL" id="KAF2438762.1"/>
    </source>
</evidence>
<feature type="region of interest" description="Disordered" evidence="1">
    <location>
        <begin position="209"/>
        <end position="245"/>
    </location>
</feature>
<dbReference type="Gene3D" id="3.40.50.1820">
    <property type="entry name" value="alpha/beta hydrolase"/>
    <property type="match status" value="1"/>
</dbReference>
<reference evidence="2" key="1">
    <citation type="journal article" date="2020" name="Stud. Mycol.">
        <title>101 Dothideomycetes genomes: a test case for predicting lifestyles and emergence of pathogens.</title>
        <authorList>
            <person name="Haridas S."/>
            <person name="Albert R."/>
            <person name="Binder M."/>
            <person name="Bloem J."/>
            <person name="Labutti K."/>
            <person name="Salamov A."/>
            <person name="Andreopoulos B."/>
            <person name="Baker S."/>
            <person name="Barry K."/>
            <person name="Bills G."/>
            <person name="Bluhm B."/>
            <person name="Cannon C."/>
            <person name="Castanera R."/>
            <person name="Culley D."/>
            <person name="Daum C."/>
            <person name="Ezra D."/>
            <person name="Gonzalez J."/>
            <person name="Henrissat B."/>
            <person name="Kuo A."/>
            <person name="Liang C."/>
            <person name="Lipzen A."/>
            <person name="Lutzoni F."/>
            <person name="Magnuson J."/>
            <person name="Mondo S."/>
            <person name="Nolan M."/>
            <person name="Ohm R."/>
            <person name="Pangilinan J."/>
            <person name="Park H.-J."/>
            <person name="Ramirez L."/>
            <person name="Alfaro M."/>
            <person name="Sun H."/>
            <person name="Tritt A."/>
            <person name="Yoshinaga Y."/>
            <person name="Zwiers L.-H."/>
            <person name="Turgeon B."/>
            <person name="Goodwin S."/>
            <person name="Spatafora J."/>
            <person name="Crous P."/>
            <person name="Grigoriev I."/>
        </authorList>
    </citation>
    <scope>NUCLEOTIDE SEQUENCE</scope>
    <source>
        <strain evidence="2">CBS 690.94</strain>
    </source>
</reference>
<gene>
    <name evidence="2" type="ORF">P171DRAFT_155820</name>
</gene>
<dbReference type="InterPro" id="IPR029058">
    <property type="entry name" value="AB_hydrolase_fold"/>
</dbReference>
<name>A0A9P4P7N4_9PLEO</name>
<protein>
    <recommendedName>
        <fullName evidence="4">Alpha/beta-hydrolase</fullName>
    </recommendedName>
</protein>
<dbReference type="SUPFAM" id="SSF53474">
    <property type="entry name" value="alpha/beta-Hydrolases"/>
    <property type="match status" value="1"/>
</dbReference>
<evidence type="ECO:0008006" key="4">
    <source>
        <dbReference type="Google" id="ProtNLM"/>
    </source>
</evidence>
<feature type="compositionally biased region" description="Basic and acidic residues" evidence="1">
    <location>
        <begin position="231"/>
        <end position="242"/>
    </location>
</feature>
<dbReference type="AlphaFoldDB" id="A0A9P4P7N4"/>
<keyword evidence="3" id="KW-1185">Reference proteome</keyword>
<comment type="caution">
    <text evidence="2">The sequence shown here is derived from an EMBL/GenBank/DDBJ whole genome shotgun (WGS) entry which is preliminary data.</text>
</comment>
<dbReference type="PANTHER" id="PTHR42103:SF2">
    <property type="entry name" value="AB HYDROLASE-1 DOMAIN-CONTAINING PROTEIN"/>
    <property type="match status" value="1"/>
</dbReference>
<dbReference type="OrthoDB" id="10260961at2759"/>
<proteinExistence type="predicted"/>
<dbReference type="EMBL" id="MU001511">
    <property type="protein sequence ID" value="KAF2438762.1"/>
    <property type="molecule type" value="Genomic_DNA"/>
</dbReference>
<evidence type="ECO:0000313" key="3">
    <source>
        <dbReference type="Proteomes" id="UP000799764"/>
    </source>
</evidence>
<accession>A0A9P4P7N4</accession>
<feature type="region of interest" description="Disordered" evidence="1">
    <location>
        <begin position="257"/>
        <end position="281"/>
    </location>
</feature>
<sequence>MQAEPRWSCTIPSIHDDTPLGVRIYHPTTLQSQSEKPWRKRGIVMAHPYAPMGGSYDDRVVGIVADEFLSAGWIVGTFNFRGAHAAKGRTSWSGKPELSDYHSFASFFMHYLSYLRPNPLPDAAFTPDQLPVSPTTAAPHHLDEQAPIVVLGGYSYGSLILRNLPPLPSILQPFAAPLTGSAAHEILLCAQKLADQDNLEFINAARDHERRRRRGHEHKLSIKMGGEETSPEMRRSSREIGRSVDGGRSLDIVSRLRSLSHGHRRGKDPSPRPPAGPGKRPAIQVPAVRYLLVSPITPPTSTLAAPALARGFWSRPGNEDATLKMHETLAVYGDEDMFASAKKIREWTARMEIENQRGFGGVEVSGAGHFWHEQGVERQLREALRLWERRVRD</sequence>
<dbReference type="PANTHER" id="PTHR42103">
    <property type="entry name" value="ALPHA/BETA-HYDROLASES SUPERFAMILY PROTEIN"/>
    <property type="match status" value="1"/>
</dbReference>
<dbReference type="Proteomes" id="UP000799764">
    <property type="component" value="Unassembled WGS sequence"/>
</dbReference>
<organism evidence="2 3">
    <name type="scientific">Karstenula rhodostoma CBS 690.94</name>
    <dbReference type="NCBI Taxonomy" id="1392251"/>
    <lineage>
        <taxon>Eukaryota</taxon>
        <taxon>Fungi</taxon>
        <taxon>Dikarya</taxon>
        <taxon>Ascomycota</taxon>
        <taxon>Pezizomycotina</taxon>
        <taxon>Dothideomycetes</taxon>
        <taxon>Pleosporomycetidae</taxon>
        <taxon>Pleosporales</taxon>
        <taxon>Massarineae</taxon>
        <taxon>Didymosphaeriaceae</taxon>
        <taxon>Karstenula</taxon>
    </lineage>
</organism>
<evidence type="ECO:0000256" key="1">
    <source>
        <dbReference type="SAM" id="MobiDB-lite"/>
    </source>
</evidence>